<dbReference type="GO" id="GO:0005525">
    <property type="term" value="F:GTP binding"/>
    <property type="evidence" value="ECO:0007669"/>
    <property type="project" value="TreeGrafter"/>
</dbReference>
<feature type="region of interest" description="Disordered" evidence="2">
    <location>
        <begin position="288"/>
        <end position="309"/>
    </location>
</feature>
<evidence type="ECO:0000256" key="2">
    <source>
        <dbReference type="SAM" id="MobiDB-lite"/>
    </source>
</evidence>
<dbReference type="SMART" id="SM01362">
    <property type="entry name" value="DUF663"/>
    <property type="match status" value="1"/>
</dbReference>
<evidence type="ECO:0000259" key="4">
    <source>
        <dbReference type="SMART" id="SM01362"/>
    </source>
</evidence>
<dbReference type="InterPro" id="IPR007034">
    <property type="entry name" value="BMS1_TSR1_C"/>
</dbReference>
<proteinExistence type="inferred from homology"/>
<feature type="compositionally biased region" description="Low complexity" evidence="2">
    <location>
        <begin position="243"/>
        <end position="258"/>
    </location>
</feature>
<dbReference type="AlphaFoldDB" id="A0A7S3BH43"/>
<gene>
    <name evidence="5" type="ORF">PSIN1315_LOCUS4608</name>
</gene>
<name>A0A7S3BH43_9VIRI</name>
<evidence type="ECO:0008006" key="6">
    <source>
        <dbReference type="Google" id="ProtNLM"/>
    </source>
</evidence>
<evidence type="ECO:0000259" key="3">
    <source>
        <dbReference type="SMART" id="SM00785"/>
    </source>
</evidence>
<organism evidence="5">
    <name type="scientific">Prasinoderma singulare</name>
    <dbReference type="NCBI Taxonomy" id="676789"/>
    <lineage>
        <taxon>Eukaryota</taxon>
        <taxon>Viridiplantae</taxon>
        <taxon>Prasinodermophyta</taxon>
        <taxon>Prasinodermophyceae</taxon>
        <taxon>Prasinodermales</taxon>
        <taxon>Prasinodermaceae</taxon>
        <taxon>Prasinoderma</taxon>
    </lineage>
</organism>
<dbReference type="GO" id="GO:0000462">
    <property type="term" value="P:maturation of SSU-rRNA from tricistronic rRNA transcript (SSU-rRNA, 5.8S rRNA, LSU-rRNA)"/>
    <property type="evidence" value="ECO:0007669"/>
    <property type="project" value="TreeGrafter"/>
</dbReference>
<reference evidence="5" key="1">
    <citation type="submission" date="2021-01" db="EMBL/GenBank/DDBJ databases">
        <authorList>
            <person name="Corre E."/>
            <person name="Pelletier E."/>
            <person name="Niang G."/>
            <person name="Scheremetjew M."/>
            <person name="Finn R."/>
            <person name="Kale V."/>
            <person name="Holt S."/>
            <person name="Cochrane G."/>
            <person name="Meng A."/>
            <person name="Brown T."/>
            <person name="Cohen L."/>
        </authorList>
    </citation>
    <scope>NUCLEOTIDE SEQUENCE</scope>
    <source>
        <strain evidence="5">RCC927</strain>
    </source>
</reference>
<dbReference type="GO" id="GO:0003924">
    <property type="term" value="F:GTPase activity"/>
    <property type="evidence" value="ECO:0007669"/>
    <property type="project" value="TreeGrafter"/>
</dbReference>
<dbReference type="InterPro" id="IPR039761">
    <property type="entry name" value="Bms1/Tsr1"/>
</dbReference>
<evidence type="ECO:0000256" key="1">
    <source>
        <dbReference type="ARBA" id="ARBA00038288"/>
    </source>
</evidence>
<feature type="compositionally biased region" description="Acidic residues" evidence="2">
    <location>
        <begin position="328"/>
        <end position="359"/>
    </location>
</feature>
<dbReference type="GO" id="GO:0000479">
    <property type="term" value="P:endonucleolytic cleavage of tricistronic rRNA transcript (SSU-rRNA, 5.8S rRNA, LSU-rRNA)"/>
    <property type="evidence" value="ECO:0007669"/>
    <property type="project" value="TreeGrafter"/>
</dbReference>
<dbReference type="Pfam" id="PF08142">
    <property type="entry name" value="AARP2CN"/>
    <property type="match status" value="1"/>
</dbReference>
<protein>
    <recommendedName>
        <fullName evidence="6">Ribosome biogenesis protein BMS1/TSR1 C-terminal domain-containing protein</fullName>
    </recommendedName>
</protein>
<dbReference type="GO" id="GO:0005634">
    <property type="term" value="C:nucleus"/>
    <property type="evidence" value="ECO:0007669"/>
    <property type="project" value="InterPro"/>
</dbReference>
<dbReference type="GO" id="GO:0030688">
    <property type="term" value="C:preribosome, small subunit precursor"/>
    <property type="evidence" value="ECO:0007669"/>
    <property type="project" value="TreeGrafter"/>
</dbReference>
<dbReference type="SMART" id="SM00785">
    <property type="entry name" value="AARP2CN"/>
    <property type="match status" value="1"/>
</dbReference>
<feature type="region of interest" description="Disordered" evidence="2">
    <location>
        <begin position="328"/>
        <end position="381"/>
    </location>
</feature>
<feature type="domain" description="AARP2CN" evidence="3">
    <location>
        <begin position="141"/>
        <end position="234"/>
    </location>
</feature>
<accession>A0A7S3BH43</accession>
<dbReference type="PANTHER" id="PTHR12858">
    <property type="entry name" value="RIBOSOME BIOGENESIS PROTEIN"/>
    <property type="match status" value="1"/>
</dbReference>
<dbReference type="InterPro" id="IPR012948">
    <property type="entry name" value="AARP2CN"/>
</dbReference>
<dbReference type="GO" id="GO:0034511">
    <property type="term" value="F:U3 snoRNA binding"/>
    <property type="evidence" value="ECO:0007669"/>
    <property type="project" value="TreeGrafter"/>
</dbReference>
<feature type="domain" description="Ribosome biogenesis protein BMS1/TSR1 C-terminal" evidence="4">
    <location>
        <begin position="408"/>
        <end position="771"/>
    </location>
</feature>
<dbReference type="PANTHER" id="PTHR12858:SF1">
    <property type="entry name" value="PRE-RRNA-PROCESSING PROTEIN TSR1 HOMOLOG"/>
    <property type="match status" value="1"/>
</dbReference>
<comment type="similarity">
    <text evidence="1">Belongs to the TRAFAC class translation factor GTPase superfamily. Bms1-like GTPase family. TSR1 subfamily.</text>
</comment>
<dbReference type="EMBL" id="HBHY01007136">
    <property type="protein sequence ID" value="CAE0133734.1"/>
    <property type="molecule type" value="Transcribed_RNA"/>
</dbReference>
<feature type="region of interest" description="Disordered" evidence="2">
    <location>
        <begin position="233"/>
        <end position="263"/>
    </location>
</feature>
<dbReference type="Pfam" id="PF04950">
    <property type="entry name" value="RIBIOP_C"/>
    <property type="match status" value="1"/>
</dbReference>
<evidence type="ECO:0000313" key="5">
    <source>
        <dbReference type="EMBL" id="CAE0133734.1"/>
    </source>
</evidence>
<sequence length="783" mass="82785">MAVEAACATGPRAAPGVPLGAATVCASRLRGARFSLLAPDAADVLGCLDAASVADVVVFVQRVAPTRGGDSGEAGVAPSAMPAMRALCAQGLPAVAVALRGVAALPSAQRNAAKKAALAALVRDAALGEPDKAFSADSATDWAAAARALAELRARPPAWRGGGRAYVVAHALGFAPGATPTPEGADEVPAGAVVGTLALEGYVRGAALHAGQLLHVQGCGDFAMLRVEAAEEPAGAAERRRTGVAGAASTSGPASSAVLSAPGGKRHLLQVENEYDDLANEQTWPTAEELEQAEREAAARRAGKRRVPKGTSAYQAPWLLYEEDEADGNAEYGSDDDAMGDEEEQSEEEELQSEPDDDDGTGRPDDMLTDGELAENETAREAAWRARAAELAERRELAEVGEAEYPDEVDTPLDRPARHRFQKYRGLKSMRTGEWDSKEMLPLEYGRIFSFRSFGQARARAQREADTLLVAEDGAPCSGGVTGANAMEAEHGPEGACVAPGRYVRLLVANVPADRAQAVIEAVCGSEGVVAVNGGGLAACREVLVGCALLNHESKACVAHFRVTKDRGVGFPLASKQVMYMRAGFRRFLTRPIFSDDGLRSDKHRYLRFMPAAGTAVASMFCPIMFPSQPLLAFVPQTAAACAAASQAVAAGGIAAAPAALLGGARAAAASGELTLALSGSLVKCDPDRIILKRINLTGYPLKVHKRKAVVRWMFHNPDDVRWFRPLELWTKHGRRGRITEPVGTHGAMKCLFDVPIMQHDTVCASLYKRMYPKFPSDWLWLL</sequence>